<organism evidence="2 3">
    <name type="scientific">Amborella trichopoda</name>
    <dbReference type="NCBI Taxonomy" id="13333"/>
    <lineage>
        <taxon>Eukaryota</taxon>
        <taxon>Viridiplantae</taxon>
        <taxon>Streptophyta</taxon>
        <taxon>Embryophyta</taxon>
        <taxon>Tracheophyta</taxon>
        <taxon>Spermatophyta</taxon>
        <taxon>Magnoliopsida</taxon>
        <taxon>Amborellales</taxon>
        <taxon>Amborellaceae</taxon>
        <taxon>Amborella</taxon>
    </lineage>
</organism>
<protein>
    <recommendedName>
        <fullName evidence="4">Protein LOW PSII ACCUMULATION 1, chloroplastic</fullName>
    </recommendedName>
</protein>
<keyword evidence="3" id="KW-1185">Reference proteome</keyword>
<dbReference type="STRING" id="13333.U5CRF0"/>
<accession>U5CRF0</accession>
<proteinExistence type="predicted"/>
<dbReference type="PANTHER" id="PTHR35498">
    <property type="entry name" value="PROTEIN LOW PSII ACCUMULATION 1, CHLOROPLASTIC"/>
    <property type="match status" value="1"/>
</dbReference>
<evidence type="ECO:0000313" key="2">
    <source>
        <dbReference type="EMBL" id="ERN15796.1"/>
    </source>
</evidence>
<keyword evidence="1" id="KW-0812">Transmembrane</keyword>
<dbReference type="PANTHER" id="PTHR35498:SF1">
    <property type="entry name" value="LOW PSII ACCUMULATION-LIKE PROTEIN"/>
    <property type="match status" value="1"/>
</dbReference>
<gene>
    <name evidence="2" type="ORF">AMTR_s00039p00129550</name>
</gene>
<keyword evidence="1" id="KW-0472">Membrane</keyword>
<reference evidence="3" key="1">
    <citation type="journal article" date="2013" name="Science">
        <title>The Amborella genome and the evolution of flowering plants.</title>
        <authorList>
            <consortium name="Amborella Genome Project"/>
        </authorList>
    </citation>
    <scope>NUCLEOTIDE SEQUENCE [LARGE SCALE GENOMIC DNA]</scope>
</reference>
<dbReference type="HOGENOM" id="CLU_042585_0_0_1"/>
<evidence type="ECO:0008006" key="4">
    <source>
        <dbReference type="Google" id="ProtNLM"/>
    </source>
</evidence>
<evidence type="ECO:0000256" key="1">
    <source>
        <dbReference type="SAM" id="Phobius"/>
    </source>
</evidence>
<keyword evidence="1" id="KW-1133">Transmembrane helix</keyword>
<dbReference type="Pfam" id="PF11998">
    <property type="entry name" value="DUF3493"/>
    <property type="match status" value="1"/>
</dbReference>
<dbReference type="eggNOG" id="ENOG502QRW2">
    <property type="taxonomic scope" value="Eukaryota"/>
</dbReference>
<feature type="transmembrane region" description="Helical" evidence="1">
    <location>
        <begin position="78"/>
        <end position="102"/>
    </location>
</feature>
<feature type="transmembrane region" description="Helical" evidence="1">
    <location>
        <begin position="114"/>
        <end position="132"/>
    </location>
</feature>
<name>U5CRF0_AMBTC</name>
<dbReference type="EMBL" id="KI392495">
    <property type="protein sequence ID" value="ERN15796.1"/>
    <property type="molecule type" value="Genomic_DNA"/>
</dbReference>
<dbReference type="Gramene" id="ERN15796">
    <property type="protein sequence ID" value="ERN15796"/>
    <property type="gene ID" value="AMTR_s00039p00129550"/>
</dbReference>
<dbReference type="InterPro" id="IPR021883">
    <property type="entry name" value="LPA1-like"/>
</dbReference>
<dbReference type="AlphaFoldDB" id="U5CRF0"/>
<dbReference type="OMA" id="WQLVPVY"/>
<evidence type="ECO:0000313" key="3">
    <source>
        <dbReference type="Proteomes" id="UP000017836"/>
    </source>
</evidence>
<sequence>MAMAHILLFRYPPYSPAPSSKHFHPIYSLAKFSLSKTTRKQCLRVTCSTGTKPSSAEISSAAKIRSEVLSPFRTVRMFFYLAFIASGSLGGLIATTQLISALTNASKADQVPEILKSLGVDLGAIALFVFLYSRELSAKNAQLARLSREESLSNLKMRVDQKVITVGDLRGFARLVILSGPASFIKESIKLSEPYADSLLERGVRVVPIVTDGGSNFEVEDVEEEIPDEKKKKLWQLFPMFPNEWFKWLDDQKELAKVAKEAPVYISLRMDGRVRGSGVGYPPWSAFVAQLPRVKGLWSGLLDGMDGRV</sequence>
<dbReference type="Proteomes" id="UP000017836">
    <property type="component" value="Unassembled WGS sequence"/>
</dbReference>